<reference evidence="1" key="1">
    <citation type="submission" date="2022-08" db="EMBL/GenBank/DDBJ databases">
        <title>Genome Sequence of Pycnoporus sanguineus.</title>
        <authorList>
            <person name="Buettner E."/>
        </authorList>
    </citation>
    <scope>NUCLEOTIDE SEQUENCE</scope>
    <source>
        <strain evidence="1">CG-C14</strain>
    </source>
</reference>
<proteinExistence type="predicted"/>
<dbReference type="Proteomes" id="UP001144978">
    <property type="component" value="Unassembled WGS sequence"/>
</dbReference>
<keyword evidence="2" id="KW-1185">Reference proteome</keyword>
<evidence type="ECO:0000313" key="2">
    <source>
        <dbReference type="Proteomes" id="UP001144978"/>
    </source>
</evidence>
<sequence>MRGYCSYIIISFALQSLVASCAQTLFPGRQSAVPRVWQPNAPPHVPDPLPISRVRDVLYQTPRQLRYAKRQRLNTPTPTAHERSHAPLQASQDAVLQPDHDQLPEHADHADAVAAIACAALQENNTLSNGSHSEVAAEDGDAVNTRPSQEYPQVELDEDQDEEESDGPIFTPLPRTPPPCRERVEHL</sequence>
<evidence type="ECO:0000313" key="1">
    <source>
        <dbReference type="EMBL" id="KAJ3004023.1"/>
    </source>
</evidence>
<protein>
    <submittedName>
        <fullName evidence="1">Uncharacterized protein</fullName>
    </submittedName>
</protein>
<dbReference type="EMBL" id="JANSHE010001190">
    <property type="protein sequence ID" value="KAJ3004023.1"/>
    <property type="molecule type" value="Genomic_DNA"/>
</dbReference>
<name>A0ACC1PXV8_9APHY</name>
<accession>A0ACC1PXV8</accession>
<comment type="caution">
    <text evidence="1">The sequence shown here is derived from an EMBL/GenBank/DDBJ whole genome shotgun (WGS) entry which is preliminary data.</text>
</comment>
<organism evidence="1 2">
    <name type="scientific">Trametes sanguinea</name>
    <dbReference type="NCBI Taxonomy" id="158606"/>
    <lineage>
        <taxon>Eukaryota</taxon>
        <taxon>Fungi</taxon>
        <taxon>Dikarya</taxon>
        <taxon>Basidiomycota</taxon>
        <taxon>Agaricomycotina</taxon>
        <taxon>Agaricomycetes</taxon>
        <taxon>Polyporales</taxon>
        <taxon>Polyporaceae</taxon>
        <taxon>Trametes</taxon>
    </lineage>
</organism>
<gene>
    <name evidence="1" type="ORF">NUW54_g5010</name>
</gene>